<reference evidence="8 9" key="1">
    <citation type="submission" date="2018-03" db="EMBL/GenBank/DDBJ databases">
        <title>The draft genome of Mesorhizobium soli JCM 19897.</title>
        <authorList>
            <person name="Li L."/>
            <person name="Liu L."/>
            <person name="Liang L."/>
            <person name="Wang T."/>
            <person name="Zhang X."/>
        </authorList>
    </citation>
    <scope>NUCLEOTIDE SEQUENCE [LARGE SCALE GENOMIC DNA]</scope>
    <source>
        <strain evidence="8 9">JCM 19897</strain>
    </source>
</reference>
<comment type="pathway">
    <text evidence="2">Purine metabolism; urate degradation; (S)-allantoin from urate: step 3/3.</text>
</comment>
<dbReference type="Pfam" id="PF09349">
    <property type="entry name" value="OHCU_decarbox"/>
    <property type="match status" value="1"/>
</dbReference>
<dbReference type="GO" id="GO:0051997">
    <property type="term" value="F:2-oxo-4-hydroxy-4-carboxy-5-ureidoimidazoline decarboxylase activity"/>
    <property type="evidence" value="ECO:0007669"/>
    <property type="project" value="UniProtKB-EC"/>
</dbReference>
<dbReference type="InterPro" id="IPR018020">
    <property type="entry name" value="OHCU_decarboxylase"/>
</dbReference>
<dbReference type="PANTHER" id="PTHR43466">
    <property type="entry name" value="2-OXO-4-HYDROXY-4-CARBOXY-5-UREIDOIMIDAZOLINE DECARBOXYLASE-RELATED"/>
    <property type="match status" value="1"/>
</dbReference>
<organism evidence="8 9">
    <name type="scientific">Pseudaminobacter soli</name>
    <name type="common">ex Li et al. 2025</name>
    <dbReference type="NCBI Taxonomy" id="1295366"/>
    <lineage>
        <taxon>Bacteria</taxon>
        <taxon>Pseudomonadati</taxon>
        <taxon>Pseudomonadota</taxon>
        <taxon>Alphaproteobacteria</taxon>
        <taxon>Hyphomicrobiales</taxon>
        <taxon>Phyllobacteriaceae</taxon>
        <taxon>Pseudaminobacter</taxon>
    </lineage>
</organism>
<name>A0A2P7S3T0_9HYPH</name>
<evidence type="ECO:0000313" key="9">
    <source>
        <dbReference type="Proteomes" id="UP000240653"/>
    </source>
</evidence>
<dbReference type="InterPro" id="IPR017580">
    <property type="entry name" value="OHCU_decarboxylase-1"/>
</dbReference>
<dbReference type="RefSeq" id="WP_106726392.1">
    <property type="nucleotide sequence ID" value="NZ_PXYL01000015.1"/>
</dbReference>
<dbReference type="EMBL" id="PXYL01000015">
    <property type="protein sequence ID" value="PSJ57136.1"/>
    <property type="molecule type" value="Genomic_DNA"/>
</dbReference>
<feature type="domain" description="Oxo-4-hydroxy-4-carboxy-5-ureidoimidazoline decarboxylase" evidence="7">
    <location>
        <begin position="10"/>
        <end position="166"/>
    </location>
</feature>
<evidence type="ECO:0000256" key="6">
    <source>
        <dbReference type="ARBA" id="ARBA00023239"/>
    </source>
</evidence>
<evidence type="ECO:0000256" key="5">
    <source>
        <dbReference type="ARBA" id="ARBA00022793"/>
    </source>
</evidence>
<comment type="catalytic activity">
    <reaction evidence="1">
        <text>5-hydroxy-2-oxo-4-ureido-2,5-dihydro-1H-imidazole-5-carboxylate + H(+) = (S)-allantoin + CO2</text>
        <dbReference type="Rhea" id="RHEA:26301"/>
        <dbReference type="ChEBI" id="CHEBI:15378"/>
        <dbReference type="ChEBI" id="CHEBI:15678"/>
        <dbReference type="ChEBI" id="CHEBI:16526"/>
        <dbReference type="ChEBI" id="CHEBI:58639"/>
        <dbReference type="EC" id="4.1.1.97"/>
    </reaction>
</comment>
<dbReference type="EC" id="4.1.1.97" evidence="3"/>
<evidence type="ECO:0000256" key="4">
    <source>
        <dbReference type="ARBA" id="ARBA00022631"/>
    </source>
</evidence>
<dbReference type="GO" id="GO:0019628">
    <property type="term" value="P:urate catabolic process"/>
    <property type="evidence" value="ECO:0007669"/>
    <property type="project" value="UniProtKB-UniPathway"/>
</dbReference>
<evidence type="ECO:0000259" key="7">
    <source>
        <dbReference type="Pfam" id="PF09349"/>
    </source>
</evidence>
<accession>A0A2P7S3T0</accession>
<dbReference type="Proteomes" id="UP000240653">
    <property type="component" value="Unassembled WGS sequence"/>
</dbReference>
<dbReference type="UniPathway" id="UPA00394">
    <property type="reaction ID" value="UER00652"/>
</dbReference>
<dbReference type="GO" id="GO:0006144">
    <property type="term" value="P:purine nucleobase metabolic process"/>
    <property type="evidence" value="ECO:0007669"/>
    <property type="project" value="UniProtKB-KW"/>
</dbReference>
<dbReference type="AlphaFoldDB" id="A0A2P7S3T0"/>
<gene>
    <name evidence="8" type="primary">uraD</name>
    <name evidence="8" type="ORF">C7I85_23240</name>
</gene>
<dbReference type="Gene3D" id="1.10.3330.10">
    <property type="entry name" value="Oxo-4-hydroxy-4-carboxy-5-ureidoimidazoline decarboxylase"/>
    <property type="match status" value="1"/>
</dbReference>
<evidence type="ECO:0000256" key="3">
    <source>
        <dbReference type="ARBA" id="ARBA00012257"/>
    </source>
</evidence>
<protein>
    <recommendedName>
        <fullName evidence="3">2-oxo-4-hydroxy-4-carboxy-5-ureidoimidazoline decarboxylase</fullName>
        <ecNumber evidence="3">4.1.1.97</ecNumber>
    </recommendedName>
</protein>
<dbReference type="PANTHER" id="PTHR43466:SF1">
    <property type="entry name" value="2-OXO-4-HYDROXY-4-CARBOXY-5-UREIDOIMIDAZOLINE DECARBOXYLASE-RELATED"/>
    <property type="match status" value="1"/>
</dbReference>
<dbReference type="NCBIfam" id="TIGR03164">
    <property type="entry name" value="UHCUDC"/>
    <property type="match status" value="1"/>
</dbReference>
<keyword evidence="4" id="KW-0659">Purine metabolism</keyword>
<evidence type="ECO:0000256" key="1">
    <source>
        <dbReference type="ARBA" id="ARBA00001163"/>
    </source>
</evidence>
<dbReference type="InterPro" id="IPR036778">
    <property type="entry name" value="OHCU_decarboxylase_sf"/>
</dbReference>
<proteinExistence type="predicted"/>
<keyword evidence="5" id="KW-0210">Decarboxylase</keyword>
<sequence length="177" mass="19237">MTPRLITEFNALPGGDFAAALAPVWENAGWVAEEVSMGRPFASAAELHEAMLALVKALPEEELLAFLNRHPDLGGADVRAGRVTVESDAEQSSIRLNALTPEQIAEWDGLNASYKARFGFPFILCVRRHHQASALAAIRARLNGTPEGELEAALQEIAWITRYRLADRIADHGIAGL</sequence>
<comment type="caution">
    <text evidence="8">The sequence shown here is derived from an EMBL/GenBank/DDBJ whole genome shotgun (WGS) entry which is preliminary data.</text>
</comment>
<keyword evidence="9" id="KW-1185">Reference proteome</keyword>
<dbReference type="GO" id="GO:0000255">
    <property type="term" value="P:allantoin metabolic process"/>
    <property type="evidence" value="ECO:0007669"/>
    <property type="project" value="InterPro"/>
</dbReference>
<dbReference type="SUPFAM" id="SSF158694">
    <property type="entry name" value="UraD-Like"/>
    <property type="match status" value="1"/>
</dbReference>
<dbReference type="OrthoDB" id="9800909at2"/>
<evidence type="ECO:0000256" key="2">
    <source>
        <dbReference type="ARBA" id="ARBA00004754"/>
    </source>
</evidence>
<evidence type="ECO:0000313" key="8">
    <source>
        <dbReference type="EMBL" id="PSJ57136.1"/>
    </source>
</evidence>
<keyword evidence="6" id="KW-0456">Lyase</keyword>